<dbReference type="AlphaFoldDB" id="A0A423IKE0"/>
<dbReference type="EMBL" id="MOBN01000027">
    <property type="protein sequence ID" value="RON25909.1"/>
    <property type="molecule type" value="Genomic_DNA"/>
</dbReference>
<evidence type="ECO:0000313" key="1">
    <source>
        <dbReference type="EMBL" id="RON25909.1"/>
    </source>
</evidence>
<accession>A0A423IKE0</accession>
<dbReference type="Proteomes" id="UP000284168">
    <property type="component" value="Unassembled WGS sequence"/>
</dbReference>
<organism evidence="1 2">
    <name type="scientific">Pseudomonas lini</name>
    <dbReference type="NCBI Taxonomy" id="163011"/>
    <lineage>
        <taxon>Bacteria</taxon>
        <taxon>Pseudomonadati</taxon>
        <taxon>Pseudomonadota</taxon>
        <taxon>Gammaproteobacteria</taxon>
        <taxon>Pseudomonadales</taxon>
        <taxon>Pseudomonadaceae</taxon>
        <taxon>Pseudomonas</taxon>
    </lineage>
</organism>
<evidence type="ECO:0000313" key="2">
    <source>
        <dbReference type="Proteomes" id="UP000284168"/>
    </source>
</evidence>
<name>A0A423IKE0_9PSED</name>
<reference evidence="1 2" key="1">
    <citation type="submission" date="2016-10" db="EMBL/GenBank/DDBJ databases">
        <title>Comparative genome analysis of multiple Pseudomonas spp. focuses on biocontrol and plant growth promoting traits.</title>
        <authorList>
            <person name="Tao X.-Y."/>
            <person name="Taylor C.G."/>
        </authorList>
    </citation>
    <scope>NUCLEOTIDE SEQUENCE [LARGE SCALE GENOMIC DNA]</scope>
    <source>
        <strain evidence="1 2">48C10</strain>
    </source>
</reference>
<gene>
    <name evidence="1" type="ORF">BK663_16640</name>
</gene>
<proteinExistence type="predicted"/>
<comment type="caution">
    <text evidence="1">The sequence shown here is derived from an EMBL/GenBank/DDBJ whole genome shotgun (WGS) entry which is preliminary data.</text>
</comment>
<sequence>MIAVFLCQKNLVVTVSFVVNAGRHRRQASSHKVMRHFKIYAEPVGAGLPAMNDDAVIQD</sequence>
<protein>
    <submittedName>
        <fullName evidence="1">Uncharacterized protein</fullName>
    </submittedName>
</protein>